<keyword evidence="1" id="KW-1133">Transmembrane helix</keyword>
<dbReference type="RefSeq" id="WP_126609172.1">
    <property type="nucleotide sequence ID" value="NZ_AP025145.1"/>
</dbReference>
<proteinExistence type="predicted"/>
<evidence type="ECO:0000313" key="2">
    <source>
        <dbReference type="EMBL" id="GLQ73960.1"/>
    </source>
</evidence>
<keyword evidence="1" id="KW-0812">Transmembrane</keyword>
<name>A0AAV5NTL1_9VIBR</name>
<gene>
    <name evidence="2" type="ORF">GCM10007932_33200</name>
</gene>
<keyword evidence="3" id="KW-1185">Reference proteome</keyword>
<reference evidence="3" key="1">
    <citation type="journal article" date="2019" name="Int. J. Syst. Evol. Microbiol.">
        <title>The Global Catalogue of Microorganisms (GCM) 10K type strain sequencing project: providing services to taxonomists for standard genome sequencing and annotation.</title>
        <authorList>
            <consortium name="The Broad Institute Genomics Platform"/>
            <consortium name="The Broad Institute Genome Sequencing Center for Infectious Disease"/>
            <person name="Wu L."/>
            <person name="Ma J."/>
        </authorList>
    </citation>
    <scope>NUCLEOTIDE SEQUENCE [LARGE SCALE GENOMIC DNA]</scope>
    <source>
        <strain evidence="3">NBRC 15640</strain>
    </source>
</reference>
<feature type="transmembrane region" description="Helical" evidence="1">
    <location>
        <begin position="6"/>
        <end position="26"/>
    </location>
</feature>
<dbReference type="EMBL" id="BSNX01000041">
    <property type="protein sequence ID" value="GLQ73960.1"/>
    <property type="molecule type" value="Genomic_DNA"/>
</dbReference>
<comment type="caution">
    <text evidence="2">The sequence shown here is derived from an EMBL/GenBank/DDBJ whole genome shotgun (WGS) entry which is preliminary data.</text>
</comment>
<protein>
    <submittedName>
        <fullName evidence="2">Uncharacterized protein</fullName>
    </submittedName>
</protein>
<evidence type="ECO:0000313" key="3">
    <source>
        <dbReference type="Proteomes" id="UP001156690"/>
    </source>
</evidence>
<evidence type="ECO:0000256" key="1">
    <source>
        <dbReference type="SAM" id="Phobius"/>
    </source>
</evidence>
<sequence length="73" mass="8618">MNTFLNWLPTIMLYSAVIMVSIYIHFNYLKDEKGREAFLKSLWEGMKNTSHAENLRNLGYDLDKDTSDQSKRN</sequence>
<keyword evidence="1" id="KW-0472">Membrane</keyword>
<dbReference type="Proteomes" id="UP001156690">
    <property type="component" value="Unassembled WGS sequence"/>
</dbReference>
<dbReference type="AlphaFoldDB" id="A0AAV5NTL1"/>
<accession>A0AAV5NTL1</accession>
<organism evidence="2 3">
    <name type="scientific">Vibrio penaeicida</name>
    <dbReference type="NCBI Taxonomy" id="104609"/>
    <lineage>
        <taxon>Bacteria</taxon>
        <taxon>Pseudomonadati</taxon>
        <taxon>Pseudomonadota</taxon>
        <taxon>Gammaproteobacteria</taxon>
        <taxon>Vibrionales</taxon>
        <taxon>Vibrionaceae</taxon>
        <taxon>Vibrio</taxon>
    </lineage>
</organism>